<sequence>MRERHCDCSTGCESAGTSGSAAGLSSDFALDSFCFSVPCFFVLLLPDPSGFCSLELQLSDFVLSVVSEVRRKEE</sequence>
<feature type="compositionally biased region" description="Low complexity" evidence="1">
    <location>
        <begin position="8"/>
        <end position="21"/>
    </location>
</feature>
<evidence type="ECO:0000256" key="1">
    <source>
        <dbReference type="SAM" id="MobiDB-lite"/>
    </source>
</evidence>
<dbReference type="EMBL" id="JAHRIN010059638">
    <property type="protein sequence ID" value="MEQ2212304.1"/>
    <property type="molecule type" value="Genomic_DNA"/>
</dbReference>
<name>A0ABV0RVT9_9TELE</name>
<protein>
    <submittedName>
        <fullName evidence="2">Uncharacterized protein</fullName>
    </submittedName>
</protein>
<accession>A0ABV0RVT9</accession>
<proteinExistence type="predicted"/>
<evidence type="ECO:0000313" key="2">
    <source>
        <dbReference type="EMBL" id="MEQ2212304.1"/>
    </source>
</evidence>
<dbReference type="Proteomes" id="UP001434883">
    <property type="component" value="Unassembled WGS sequence"/>
</dbReference>
<keyword evidence="3" id="KW-1185">Reference proteome</keyword>
<organism evidence="2 3">
    <name type="scientific">Xenoophorus captivus</name>
    <dbReference type="NCBI Taxonomy" id="1517983"/>
    <lineage>
        <taxon>Eukaryota</taxon>
        <taxon>Metazoa</taxon>
        <taxon>Chordata</taxon>
        <taxon>Craniata</taxon>
        <taxon>Vertebrata</taxon>
        <taxon>Euteleostomi</taxon>
        <taxon>Actinopterygii</taxon>
        <taxon>Neopterygii</taxon>
        <taxon>Teleostei</taxon>
        <taxon>Neoteleostei</taxon>
        <taxon>Acanthomorphata</taxon>
        <taxon>Ovalentaria</taxon>
        <taxon>Atherinomorphae</taxon>
        <taxon>Cyprinodontiformes</taxon>
        <taxon>Goodeidae</taxon>
        <taxon>Xenoophorus</taxon>
    </lineage>
</organism>
<gene>
    <name evidence="2" type="ORF">XENOCAPTIV_029066</name>
</gene>
<comment type="caution">
    <text evidence="2">The sequence shown here is derived from an EMBL/GenBank/DDBJ whole genome shotgun (WGS) entry which is preliminary data.</text>
</comment>
<feature type="region of interest" description="Disordered" evidence="1">
    <location>
        <begin position="1"/>
        <end position="21"/>
    </location>
</feature>
<evidence type="ECO:0000313" key="3">
    <source>
        <dbReference type="Proteomes" id="UP001434883"/>
    </source>
</evidence>
<reference evidence="2 3" key="1">
    <citation type="submission" date="2021-06" db="EMBL/GenBank/DDBJ databases">
        <authorList>
            <person name="Palmer J.M."/>
        </authorList>
    </citation>
    <scope>NUCLEOTIDE SEQUENCE [LARGE SCALE GENOMIC DNA]</scope>
    <source>
        <strain evidence="2 3">XC_2019</strain>
        <tissue evidence="2">Muscle</tissue>
    </source>
</reference>